<gene>
    <name evidence="3" type="ORF">BJX67DRAFT_385215</name>
</gene>
<keyword evidence="2" id="KW-0472">Membrane</keyword>
<dbReference type="EMBL" id="JBFXLQ010000060">
    <property type="protein sequence ID" value="KAL2862860.1"/>
    <property type="molecule type" value="Genomic_DNA"/>
</dbReference>
<organism evidence="3 4">
    <name type="scientific">Aspergillus lucknowensis</name>
    <dbReference type="NCBI Taxonomy" id="176173"/>
    <lineage>
        <taxon>Eukaryota</taxon>
        <taxon>Fungi</taxon>
        <taxon>Dikarya</taxon>
        <taxon>Ascomycota</taxon>
        <taxon>Pezizomycotina</taxon>
        <taxon>Eurotiomycetes</taxon>
        <taxon>Eurotiomycetidae</taxon>
        <taxon>Eurotiales</taxon>
        <taxon>Aspergillaceae</taxon>
        <taxon>Aspergillus</taxon>
        <taxon>Aspergillus subgen. Nidulantes</taxon>
    </lineage>
</organism>
<evidence type="ECO:0000256" key="2">
    <source>
        <dbReference type="SAM" id="Phobius"/>
    </source>
</evidence>
<dbReference type="Proteomes" id="UP001610432">
    <property type="component" value="Unassembled WGS sequence"/>
</dbReference>
<comment type="caution">
    <text evidence="3">The sequence shown here is derived from an EMBL/GenBank/DDBJ whole genome shotgun (WGS) entry which is preliminary data.</text>
</comment>
<feature type="region of interest" description="Disordered" evidence="1">
    <location>
        <begin position="106"/>
        <end position="310"/>
    </location>
</feature>
<keyword evidence="2" id="KW-0812">Transmembrane</keyword>
<dbReference type="GeneID" id="98148882"/>
<feature type="compositionally biased region" description="Basic residues" evidence="1">
    <location>
        <begin position="284"/>
        <end position="294"/>
    </location>
</feature>
<feature type="compositionally biased region" description="Polar residues" evidence="1">
    <location>
        <begin position="226"/>
        <end position="236"/>
    </location>
</feature>
<evidence type="ECO:0000313" key="3">
    <source>
        <dbReference type="EMBL" id="KAL2862860.1"/>
    </source>
</evidence>
<accession>A0ABR4LEH5</accession>
<evidence type="ECO:0000256" key="1">
    <source>
        <dbReference type="SAM" id="MobiDB-lite"/>
    </source>
</evidence>
<evidence type="ECO:0000313" key="4">
    <source>
        <dbReference type="Proteomes" id="UP001610432"/>
    </source>
</evidence>
<sequence>MTTYPGRGQSLDLPEFDDLEIRCTWSGEYEEEANLRISLEVKCAPNTQLQLLDARGSDILFVGAFTECVSKGGYHAGNRREDDAPKSPLFGFSPLGGDGAYDIDPIPGVQARSGSTQLPGPHSISQDDDKQAGGGKYIRHYCEDPNAELSLIGPTSQSPLISPCSGFRKPENSTKSRKRSATDADLTDSGPDNETDSGGVLTEIINRRNRQASAARLNAGDKSPKRTITSPTSLKKPQTKRVPGLAFPNENEYPTSLSKSTGPGQKTPERLGSPRLSVFEAKHSQKHSQKRSKIPRPTFTQESRPSESLASSIALEGNAGLQVQDVSNEHAVAYGATIESITELKSGVNSSNQATDSVTIGMDFSSERPLSPASSKNLETQFDVSDACGEDTTLLPSRVQTVEGSSRHQEHEAEGYEPSSLPEVKIVEGLIVLDNSQRVHPATFRVTITASIYLSFPNEKGWSDLMIPGLPRTGNGRSGFFLFLMPVRHGLELRTTNMKRAKMVENCFIAEFVNAGNLVLPMRRCDRDFCGDITDFTVDQEIVAHCVVKQSTIRRVDGPKFELKYHAMCSVRLHNRCFWAERCCILLYLDGGPEGVFHCDLSTQKGGLKKIHILAGEYAEIGVSCIRVICSPRDLESLCVTWVTSGTGREAAYWLPRIYPASSVSREWSRDSLRLALYDMLNESNDFFADFPARRPECESEGESEGDHFELAPEDVRHSLGNISSSRPAFKVQILSRMDRAVQLHLIRWARSPIYFLKWTLIGVLFLAFLGIGSFILARSSHPCPTPSALLLDQVRLEVPEPADRISLFGPPNESMDSDGVGMGQGMTAGGLNVLRMLSGYRANGYDSAQPRASMWKEGEHSEPELGVGKGVGDEVNAKSQFSVRDRIDYWLGWTGPLE</sequence>
<feature type="compositionally biased region" description="Polar residues" evidence="1">
    <location>
        <begin position="298"/>
        <end position="310"/>
    </location>
</feature>
<feature type="compositionally biased region" description="Polar residues" evidence="1">
    <location>
        <begin position="252"/>
        <end position="264"/>
    </location>
</feature>
<reference evidence="3 4" key="1">
    <citation type="submission" date="2024-07" db="EMBL/GenBank/DDBJ databases">
        <title>Section-level genome sequencing and comparative genomics of Aspergillus sections Usti and Cavernicolus.</title>
        <authorList>
            <consortium name="Lawrence Berkeley National Laboratory"/>
            <person name="Nybo J.L."/>
            <person name="Vesth T.C."/>
            <person name="Theobald S."/>
            <person name="Frisvad J.C."/>
            <person name="Larsen T.O."/>
            <person name="Kjaerboelling I."/>
            <person name="Rothschild-Mancinelli K."/>
            <person name="Lyhne E.K."/>
            <person name="Kogle M.E."/>
            <person name="Barry K."/>
            <person name="Clum A."/>
            <person name="Na H."/>
            <person name="Ledsgaard L."/>
            <person name="Lin J."/>
            <person name="Lipzen A."/>
            <person name="Kuo A."/>
            <person name="Riley R."/>
            <person name="Mondo S."/>
            <person name="Labutti K."/>
            <person name="Haridas S."/>
            <person name="Pangalinan J."/>
            <person name="Salamov A.A."/>
            <person name="Simmons B.A."/>
            <person name="Magnuson J.K."/>
            <person name="Chen J."/>
            <person name="Drula E."/>
            <person name="Henrissat B."/>
            <person name="Wiebenga A."/>
            <person name="Lubbers R.J."/>
            <person name="Gomes A.C."/>
            <person name="Macurrencykelacurrency M.R."/>
            <person name="Stajich J."/>
            <person name="Grigoriev I.V."/>
            <person name="Mortensen U.H."/>
            <person name="De Vries R.P."/>
            <person name="Baker S.E."/>
            <person name="Andersen M.R."/>
        </authorList>
    </citation>
    <scope>NUCLEOTIDE SEQUENCE [LARGE SCALE GENOMIC DNA]</scope>
    <source>
        <strain evidence="3 4">CBS 449.75</strain>
    </source>
</reference>
<feature type="region of interest" description="Disordered" evidence="1">
    <location>
        <begin position="399"/>
        <end position="418"/>
    </location>
</feature>
<protein>
    <submittedName>
        <fullName evidence="3">Uncharacterized protein</fullName>
    </submittedName>
</protein>
<feature type="compositionally biased region" description="Basic and acidic residues" evidence="1">
    <location>
        <begin position="405"/>
        <end position="414"/>
    </location>
</feature>
<feature type="transmembrane region" description="Helical" evidence="2">
    <location>
        <begin position="756"/>
        <end position="778"/>
    </location>
</feature>
<dbReference type="RefSeq" id="XP_070881839.1">
    <property type="nucleotide sequence ID" value="XM_071033810.1"/>
</dbReference>
<proteinExistence type="predicted"/>
<keyword evidence="4" id="KW-1185">Reference proteome</keyword>
<keyword evidence="2" id="KW-1133">Transmembrane helix</keyword>
<name>A0ABR4LEH5_9EURO</name>